<feature type="chain" id="PRO_5013048763" evidence="2">
    <location>
        <begin position="27"/>
        <end position="111"/>
    </location>
</feature>
<evidence type="ECO:0000256" key="2">
    <source>
        <dbReference type="SAM" id="SignalP"/>
    </source>
</evidence>
<feature type="compositionally biased region" description="Basic and acidic residues" evidence="1">
    <location>
        <begin position="36"/>
        <end position="60"/>
    </location>
</feature>
<protein>
    <submittedName>
        <fullName evidence="3">Uncharacterized protein</fullName>
    </submittedName>
</protein>
<dbReference type="EMBL" id="FWXD01000009">
    <property type="protein sequence ID" value="SMC24291.1"/>
    <property type="molecule type" value="Genomic_DNA"/>
</dbReference>
<name>A0A1W1XL79_9NEIS</name>
<feature type="region of interest" description="Disordered" evidence="1">
    <location>
        <begin position="34"/>
        <end position="111"/>
    </location>
</feature>
<dbReference type="RefSeq" id="WP_217807023.1">
    <property type="nucleotide sequence ID" value="NZ_FWXD01000009.1"/>
</dbReference>
<dbReference type="Proteomes" id="UP000192761">
    <property type="component" value="Unassembled WGS sequence"/>
</dbReference>
<dbReference type="STRING" id="1121001.SAMN02745857_01821"/>
<keyword evidence="4" id="KW-1185">Reference proteome</keyword>
<feature type="signal peptide" evidence="2">
    <location>
        <begin position="1"/>
        <end position="26"/>
    </location>
</feature>
<evidence type="ECO:0000313" key="3">
    <source>
        <dbReference type="EMBL" id="SMC24291.1"/>
    </source>
</evidence>
<reference evidence="3 4" key="1">
    <citation type="submission" date="2017-04" db="EMBL/GenBank/DDBJ databases">
        <authorList>
            <person name="Afonso C.L."/>
            <person name="Miller P.J."/>
            <person name="Scott M.A."/>
            <person name="Spackman E."/>
            <person name="Goraichik I."/>
            <person name="Dimitrov K.M."/>
            <person name="Suarez D.L."/>
            <person name="Swayne D.E."/>
        </authorList>
    </citation>
    <scope>NUCLEOTIDE SEQUENCE [LARGE SCALE GENOMIC DNA]</scope>
    <source>
        <strain evidence="3 4">DSM 23236</strain>
    </source>
</reference>
<gene>
    <name evidence="3" type="ORF">SAMN02745857_01821</name>
</gene>
<feature type="compositionally biased region" description="Polar residues" evidence="1">
    <location>
        <begin position="98"/>
        <end position="111"/>
    </location>
</feature>
<dbReference type="AlphaFoldDB" id="A0A1W1XL79"/>
<feature type="compositionally biased region" description="Basic and acidic residues" evidence="1">
    <location>
        <begin position="69"/>
        <end position="82"/>
    </location>
</feature>
<proteinExistence type="predicted"/>
<sequence length="111" mass="12574">MKTTMLVGNAILVGVLGLAFSTSAMAETAWQKAHPRRTEVNQRLANQDRRINKEVKEGEITKQQAHGLHKQDRQIRQEERDMASQNNGHITKSEKKVLNQQENSVSKEIGK</sequence>
<organism evidence="3 4">
    <name type="scientific">Andreprevotia lacus DSM 23236</name>
    <dbReference type="NCBI Taxonomy" id="1121001"/>
    <lineage>
        <taxon>Bacteria</taxon>
        <taxon>Pseudomonadati</taxon>
        <taxon>Pseudomonadota</taxon>
        <taxon>Betaproteobacteria</taxon>
        <taxon>Neisseriales</taxon>
        <taxon>Chitinibacteraceae</taxon>
        <taxon>Andreprevotia</taxon>
    </lineage>
</organism>
<evidence type="ECO:0000313" key="4">
    <source>
        <dbReference type="Proteomes" id="UP000192761"/>
    </source>
</evidence>
<evidence type="ECO:0000256" key="1">
    <source>
        <dbReference type="SAM" id="MobiDB-lite"/>
    </source>
</evidence>
<keyword evidence="2" id="KW-0732">Signal</keyword>
<accession>A0A1W1XL79</accession>